<reference evidence="2" key="1">
    <citation type="journal article" date="2011" name="Proc. Natl. Acad. Sci. U.S.A.">
        <title>Obligate biotrophy features unraveled by the genomic analysis of rust fungi.</title>
        <authorList>
            <person name="Duplessis S."/>
            <person name="Cuomo C.A."/>
            <person name="Lin Y.-C."/>
            <person name="Aerts A."/>
            <person name="Tisserant E."/>
            <person name="Veneault-Fourrey C."/>
            <person name="Joly D.L."/>
            <person name="Hacquard S."/>
            <person name="Amselem J."/>
            <person name="Cantarel B.L."/>
            <person name="Chiu R."/>
            <person name="Coutinho P.M."/>
            <person name="Feau N."/>
            <person name="Field M."/>
            <person name="Frey P."/>
            <person name="Gelhaye E."/>
            <person name="Goldberg J."/>
            <person name="Grabherr M.G."/>
            <person name="Kodira C.D."/>
            <person name="Kohler A."/>
            <person name="Kuees U."/>
            <person name="Lindquist E.A."/>
            <person name="Lucas S.M."/>
            <person name="Mago R."/>
            <person name="Mauceli E."/>
            <person name="Morin E."/>
            <person name="Murat C."/>
            <person name="Pangilinan J.L."/>
            <person name="Park R."/>
            <person name="Pearson M."/>
            <person name="Quesneville H."/>
            <person name="Rouhier N."/>
            <person name="Sakthikumar S."/>
            <person name="Salamov A.A."/>
            <person name="Schmutz J."/>
            <person name="Selles B."/>
            <person name="Shapiro H."/>
            <person name="Tanguay P."/>
            <person name="Tuskan G.A."/>
            <person name="Henrissat B."/>
            <person name="Van de Peer Y."/>
            <person name="Rouze P."/>
            <person name="Ellis J.G."/>
            <person name="Dodds P.N."/>
            <person name="Schein J.E."/>
            <person name="Zhong S."/>
            <person name="Hamelin R.C."/>
            <person name="Grigoriev I.V."/>
            <person name="Szabo L.J."/>
            <person name="Martin F."/>
        </authorList>
    </citation>
    <scope>NUCLEOTIDE SEQUENCE [LARGE SCALE GENOMIC DNA]</scope>
    <source>
        <strain evidence="2">98AG31 / pathotype 3-4-7</strain>
    </source>
</reference>
<protein>
    <submittedName>
        <fullName evidence="1">Uncharacterized protein</fullName>
    </submittedName>
</protein>
<dbReference type="RefSeq" id="XP_007419067.1">
    <property type="nucleotide sequence ID" value="XM_007419005.1"/>
</dbReference>
<proteinExistence type="predicted"/>
<dbReference type="AlphaFoldDB" id="F4SCF5"/>
<evidence type="ECO:0000313" key="1">
    <source>
        <dbReference type="EMBL" id="EGF97673.1"/>
    </source>
</evidence>
<name>F4SCF5_MELLP</name>
<dbReference type="EMBL" id="GL883207">
    <property type="protein sequence ID" value="EGF97673.1"/>
    <property type="molecule type" value="Genomic_DNA"/>
</dbReference>
<organism evidence="2">
    <name type="scientific">Melampsora larici-populina (strain 98AG31 / pathotype 3-4-7)</name>
    <name type="common">Poplar leaf rust fungus</name>
    <dbReference type="NCBI Taxonomy" id="747676"/>
    <lineage>
        <taxon>Eukaryota</taxon>
        <taxon>Fungi</taxon>
        <taxon>Dikarya</taxon>
        <taxon>Basidiomycota</taxon>
        <taxon>Pucciniomycotina</taxon>
        <taxon>Pucciniomycetes</taxon>
        <taxon>Pucciniales</taxon>
        <taxon>Melampsoraceae</taxon>
        <taxon>Melampsora</taxon>
    </lineage>
</organism>
<evidence type="ECO:0000313" key="2">
    <source>
        <dbReference type="Proteomes" id="UP000001072"/>
    </source>
</evidence>
<keyword evidence="2" id="KW-1185">Reference proteome</keyword>
<gene>
    <name evidence="1" type="ORF">MELLADRAFT_84552</name>
</gene>
<accession>F4SCF5</accession>
<dbReference type="VEuPathDB" id="FungiDB:MELLADRAFT_84552"/>
<dbReference type="KEGG" id="mlr:MELLADRAFT_84552"/>
<dbReference type="InParanoid" id="F4SCF5"/>
<sequence>MGIIGCLHICDLTSQLVTFHCFASTTQSRQESHIALKPLYVFLLLLSRIARVWGGALGL</sequence>
<dbReference type="Proteomes" id="UP000001072">
    <property type="component" value="Unassembled WGS sequence"/>
</dbReference>
<dbReference type="GeneID" id="18933525"/>
<dbReference type="HOGENOM" id="CLU_2961296_0_0_1"/>